<keyword evidence="3" id="KW-1185">Reference proteome</keyword>
<sequence length="345" mass="40138">MHNLKVERFRNIINLSENYFSQSENEKEMSSHLWLAETDLEKVLKLLDEKSGLPKGNSILLELDSTTSKDIIQSVKYYFRNLVFFDNGNLLLQNFIDGIRQNKTKDLKQKSMHYQACMQTLITELIKRDDKLRAYCLHEILHLIYKSLTPEERDAYEVAPIVTSTIAPMFQEAFGYKENHELIVPMFEAFAFIVRDAAYRNTFHLMYPDVDPSLELLTLVTSEERNEVNAPIDPTTEQSAMRKIMENPEQEQAKKEEKISEPAKAEVASKLDMCMQSIMKKLQGIWSALKPKLIQGWNYAYPKTKAFVLWLLPKIKEFLVKCWKLLCSGLKETYKMIVKKKESGS</sequence>
<reference evidence="1" key="1">
    <citation type="submission" date="2015-09" db="EMBL/GenBank/DDBJ databases">
        <title>Draft Genome Sequences of Two Novel Amoeba-resistant Intranuclear Bacteria, Candidatus Berkiella cookevillensis and Candidatus Berkiella aquae.</title>
        <authorList>
            <person name="Mehari Y.T."/>
            <person name="Arivett B.A."/>
            <person name="Farone A.L."/>
            <person name="Gunderson J.H."/>
            <person name="Farone M.B."/>
        </authorList>
    </citation>
    <scope>NUCLEOTIDE SEQUENCE [LARGE SCALE GENOMIC DNA]</scope>
    <source>
        <strain evidence="1">CC99</strain>
    </source>
</reference>
<evidence type="ECO:0000313" key="2">
    <source>
        <dbReference type="EMBL" id="MCS5708745.1"/>
    </source>
</evidence>
<evidence type="ECO:0000313" key="1">
    <source>
        <dbReference type="EMBL" id="KRG17381.1"/>
    </source>
</evidence>
<dbReference type="EMBL" id="LKHV01000017">
    <property type="protein sequence ID" value="KRG17381.1"/>
    <property type="molecule type" value="Genomic_DNA"/>
</dbReference>
<reference evidence="2" key="3">
    <citation type="submission" date="2021-06" db="EMBL/GenBank/DDBJ databases">
        <title>Genomic Description and Analysis of Intracellular Bacteria, Candidatus Berkiella cookevillensis and Candidatus Berkiella aquae.</title>
        <authorList>
            <person name="Kidane D.T."/>
            <person name="Mehari Y.T."/>
            <person name="Rice F.C."/>
            <person name="Arivett B.A."/>
            <person name="Farone A.L."/>
            <person name="Berk S.G."/>
            <person name="Farone M.B."/>
        </authorList>
    </citation>
    <scope>NUCLEOTIDE SEQUENCE</scope>
    <source>
        <strain evidence="2">CC99</strain>
    </source>
</reference>
<organism evidence="1">
    <name type="scientific">Candidatus Berkiella cookevillensis</name>
    <dbReference type="NCBI Taxonomy" id="437022"/>
    <lineage>
        <taxon>Bacteria</taxon>
        <taxon>Pseudomonadati</taxon>
        <taxon>Pseudomonadota</taxon>
        <taxon>Gammaproteobacteria</taxon>
        <taxon>Candidatus Berkiellales</taxon>
        <taxon>Candidatus Berkiellaceae</taxon>
        <taxon>Candidatus Berkiella</taxon>
    </lineage>
</organism>
<dbReference type="Proteomes" id="UP000051494">
    <property type="component" value="Unassembled WGS sequence"/>
</dbReference>
<comment type="caution">
    <text evidence="1">The sequence shown here is derived from an EMBL/GenBank/DDBJ whole genome shotgun (WGS) entry which is preliminary data.</text>
</comment>
<accession>A0A0Q9Y9G1</accession>
<proteinExistence type="predicted"/>
<dbReference type="STRING" id="437022.CC99x_02349"/>
<protein>
    <submittedName>
        <fullName evidence="1">Uncharacterized protein</fullName>
    </submittedName>
</protein>
<dbReference type="AlphaFoldDB" id="A0A0Q9Y9G1"/>
<name>A0A0Q9Y9G1_9GAMM</name>
<dbReference type="RefSeq" id="WP_057625441.1">
    <property type="nucleotide sequence ID" value="NZ_LKHV02000001.1"/>
</dbReference>
<gene>
    <name evidence="2" type="ORF">CC99x_007490</name>
    <name evidence="1" type="ORF">CC99x_02349</name>
</gene>
<reference evidence="2" key="2">
    <citation type="journal article" date="2016" name="Genome Announc.">
        <title>Draft Genome Sequences of Two Novel Amoeba-Resistant Intranuclear Bacteria, 'Candidatus Berkiella cookevillensis' and 'Candidatus Berkiella aquae'.</title>
        <authorList>
            <person name="Mehari Y.T."/>
            <person name="Arivett B.A."/>
            <person name="Farone A.L."/>
            <person name="Gunderson J.H."/>
            <person name="Farone M.B."/>
        </authorList>
    </citation>
    <scope>NUCLEOTIDE SEQUENCE</scope>
    <source>
        <strain evidence="2">CC99</strain>
    </source>
</reference>
<dbReference type="EMBL" id="LKHV02000001">
    <property type="protein sequence ID" value="MCS5708745.1"/>
    <property type="molecule type" value="Genomic_DNA"/>
</dbReference>
<evidence type="ECO:0000313" key="3">
    <source>
        <dbReference type="Proteomes" id="UP000051494"/>
    </source>
</evidence>